<keyword evidence="1" id="KW-1133">Transmembrane helix</keyword>
<dbReference type="EMBL" id="KC292023">
    <property type="protein sequence ID" value="AGM11147.1"/>
    <property type="molecule type" value="Genomic_DNA"/>
</dbReference>
<gene>
    <name evidence="2" type="primary">55</name>
    <name evidence="2" type="ORF">HRTV4_55</name>
</gene>
<feature type="transmembrane region" description="Helical" evidence="1">
    <location>
        <begin position="7"/>
        <end position="30"/>
    </location>
</feature>
<evidence type="ECO:0000313" key="3">
    <source>
        <dbReference type="Proteomes" id="UP000202022"/>
    </source>
</evidence>
<proteinExistence type="predicted"/>
<dbReference type="Proteomes" id="UP000202022">
    <property type="component" value="Segment"/>
</dbReference>
<name>R4TKE9_9CAUD</name>
<reference evidence="2 3" key="1">
    <citation type="submission" date="2012-12" db="EMBL/GenBank/DDBJ databases">
        <authorList>
            <person name="Sencilo A."/>
            <person name="Jacobs-Sera D."/>
            <person name="Russell D.A."/>
            <person name="Ko C."/>
            <person name="Atanasova N."/>
            <person name="Osterlund E."/>
            <person name="Oksanen H.M."/>
            <person name="Bamford D.H."/>
            <person name="Hatfull G.F."/>
            <person name="Roine E."/>
            <person name="Hendrix R.W."/>
        </authorList>
    </citation>
    <scope>NUCLEOTIDE SEQUENCE [LARGE SCALE GENOMIC DNA]</scope>
</reference>
<protein>
    <submittedName>
        <fullName evidence="2">Uncharacterized protein</fullName>
    </submittedName>
</protein>
<evidence type="ECO:0000256" key="1">
    <source>
        <dbReference type="SAM" id="Phobius"/>
    </source>
</evidence>
<organism evidence="2 3">
    <name type="scientific">Halorubrum tailed virus 4</name>
    <dbReference type="NCBI Taxonomy" id="1273752"/>
    <lineage>
        <taxon>Viruses</taxon>
        <taxon>Duplodnaviria</taxon>
        <taxon>Heunggongvirae</taxon>
        <taxon>Uroviricota</taxon>
        <taxon>Caudoviricetes</taxon>
        <taxon>Kirjokansivirales</taxon>
        <taxon>Haloferuviridae</taxon>
        <taxon>Saldibavirus</taxon>
        <taxon>Saldibavirus natrii</taxon>
        <taxon>Saldibavirus HRTV4</taxon>
    </lineage>
</organism>
<keyword evidence="1" id="KW-0472">Membrane</keyword>
<evidence type="ECO:0000313" key="2">
    <source>
        <dbReference type="EMBL" id="AGM11147.1"/>
    </source>
</evidence>
<sequence length="70" mass="7929">MSRWQLLAYQVVAAVMGLGVFFAFVLGATVAAGGTVRLDMTLFNEMWPEYWLMFVAVGLVPWAVWYLDDH</sequence>
<keyword evidence="1" id="KW-0812">Transmembrane</keyword>
<feature type="transmembrane region" description="Helical" evidence="1">
    <location>
        <begin position="50"/>
        <end position="67"/>
    </location>
</feature>
<keyword evidence="3" id="KW-1185">Reference proteome</keyword>
<dbReference type="GeneID" id="16194409"/>
<dbReference type="RefSeq" id="YP_008059544.1">
    <property type="nucleotide sequence ID" value="NC_021329.1"/>
</dbReference>
<accession>R4TKE9</accession>
<dbReference type="KEGG" id="vg:16194409"/>